<dbReference type="Gene3D" id="2.40.50.140">
    <property type="entry name" value="Nucleic acid-binding proteins"/>
    <property type="match status" value="1"/>
</dbReference>
<evidence type="ECO:0000256" key="1">
    <source>
        <dbReference type="ARBA" id="ARBA00006303"/>
    </source>
</evidence>
<dbReference type="Pfam" id="PF02938">
    <property type="entry name" value="GAD"/>
    <property type="match status" value="1"/>
</dbReference>
<dbReference type="InterPro" id="IPR004113">
    <property type="entry name" value="FAD-bd_oxidored_4_C"/>
</dbReference>
<dbReference type="EMBL" id="CACVKT020007684">
    <property type="protein sequence ID" value="CAC5410102.1"/>
    <property type="molecule type" value="Genomic_DNA"/>
</dbReference>
<dbReference type="InterPro" id="IPR002312">
    <property type="entry name" value="Asp/Asn-tRNA-synth_IIb"/>
</dbReference>
<dbReference type="GO" id="GO:0005524">
    <property type="term" value="F:ATP binding"/>
    <property type="evidence" value="ECO:0007669"/>
    <property type="project" value="UniProtKB-KW"/>
</dbReference>
<dbReference type="NCBIfam" id="TIGR00459">
    <property type="entry name" value="aspS_bact"/>
    <property type="match status" value="1"/>
</dbReference>
<dbReference type="SUPFAM" id="SSF55103">
    <property type="entry name" value="FAD-linked oxidases, C-terminal domain"/>
    <property type="match status" value="1"/>
</dbReference>
<dbReference type="InterPro" id="IPR006195">
    <property type="entry name" value="aa-tRNA-synth_II"/>
</dbReference>
<dbReference type="SUPFAM" id="SSF55261">
    <property type="entry name" value="GAD domain-like"/>
    <property type="match status" value="1"/>
</dbReference>
<keyword evidence="7" id="KW-0648">Protein biosynthesis</keyword>
<dbReference type="GO" id="GO:0006422">
    <property type="term" value="P:aspartyl-tRNA aminoacylation"/>
    <property type="evidence" value="ECO:0007669"/>
    <property type="project" value="TreeGrafter"/>
</dbReference>
<dbReference type="InterPro" id="IPR004115">
    <property type="entry name" value="GAD-like_sf"/>
</dbReference>
<dbReference type="EC" id="6.1.1.12" evidence="10"/>
<dbReference type="GO" id="GO:0003676">
    <property type="term" value="F:nucleic acid binding"/>
    <property type="evidence" value="ECO:0007669"/>
    <property type="project" value="InterPro"/>
</dbReference>
<keyword evidence="5" id="KW-0274">FAD</keyword>
<protein>
    <submittedName>
        <fullName evidence="10">AspS</fullName>
        <ecNumber evidence="10">6.1.1.12</ecNumber>
    </submittedName>
</protein>
<evidence type="ECO:0000256" key="4">
    <source>
        <dbReference type="ARBA" id="ARBA00022741"/>
    </source>
</evidence>
<evidence type="ECO:0000256" key="5">
    <source>
        <dbReference type="ARBA" id="ARBA00022827"/>
    </source>
</evidence>
<dbReference type="InterPro" id="IPR012340">
    <property type="entry name" value="NA-bd_OB-fold"/>
</dbReference>
<dbReference type="InterPro" id="IPR004364">
    <property type="entry name" value="Aa-tRNA-synt_II"/>
</dbReference>
<dbReference type="InterPro" id="IPR047089">
    <property type="entry name" value="Asp-tRNA-ligase_1_N"/>
</dbReference>
<comment type="similarity">
    <text evidence="1">Belongs to the class-II aminoacyl-tRNA synthetase family. Type 1 subfamily.</text>
</comment>
<evidence type="ECO:0000313" key="11">
    <source>
        <dbReference type="Proteomes" id="UP000507470"/>
    </source>
</evidence>
<organism evidence="10 11">
    <name type="scientific">Mytilus coruscus</name>
    <name type="common">Sea mussel</name>
    <dbReference type="NCBI Taxonomy" id="42192"/>
    <lineage>
        <taxon>Eukaryota</taxon>
        <taxon>Metazoa</taxon>
        <taxon>Spiralia</taxon>
        <taxon>Lophotrochozoa</taxon>
        <taxon>Mollusca</taxon>
        <taxon>Bivalvia</taxon>
        <taxon>Autobranchia</taxon>
        <taxon>Pteriomorphia</taxon>
        <taxon>Mytilida</taxon>
        <taxon>Mytiloidea</taxon>
        <taxon>Mytilidae</taxon>
        <taxon>Mytilinae</taxon>
        <taxon>Mytilus</taxon>
    </lineage>
</organism>
<keyword evidence="11" id="KW-1185">Reference proteome</keyword>
<dbReference type="CDD" id="cd04317">
    <property type="entry name" value="EcAspRS_like_N"/>
    <property type="match status" value="1"/>
</dbReference>
<dbReference type="InterPro" id="IPR016164">
    <property type="entry name" value="FAD-linked_Oxase-like_C"/>
</dbReference>
<dbReference type="InterPro" id="IPR004365">
    <property type="entry name" value="NA-bd_OB_tRNA"/>
</dbReference>
<reference evidence="10 11" key="1">
    <citation type="submission" date="2020-06" db="EMBL/GenBank/DDBJ databases">
        <authorList>
            <person name="Li R."/>
            <person name="Bekaert M."/>
        </authorList>
    </citation>
    <scope>NUCLEOTIDE SEQUENCE [LARGE SCALE GENOMIC DNA]</scope>
    <source>
        <strain evidence="11">wild</strain>
    </source>
</reference>
<accession>A0A6J8DR30</accession>
<dbReference type="Proteomes" id="UP000507470">
    <property type="component" value="Unassembled WGS sequence"/>
</dbReference>
<dbReference type="InterPro" id="IPR045864">
    <property type="entry name" value="aa-tRNA-synth_II/BPL/LPL"/>
</dbReference>
<keyword evidence="6" id="KW-0067">ATP-binding</keyword>
<evidence type="ECO:0000313" key="10">
    <source>
        <dbReference type="EMBL" id="CAC5410102.1"/>
    </source>
</evidence>
<keyword evidence="2 10" id="KW-0436">Ligase</keyword>
<evidence type="ECO:0000259" key="9">
    <source>
        <dbReference type="PROSITE" id="PS50862"/>
    </source>
</evidence>
<dbReference type="GO" id="GO:0050660">
    <property type="term" value="F:flavin adenine dinucleotide binding"/>
    <property type="evidence" value="ECO:0007669"/>
    <property type="project" value="InterPro"/>
</dbReference>
<dbReference type="InterPro" id="IPR004524">
    <property type="entry name" value="Asp-tRNA-ligase_1"/>
</dbReference>
<dbReference type="GO" id="GO:0005739">
    <property type="term" value="C:mitochondrion"/>
    <property type="evidence" value="ECO:0007669"/>
    <property type="project" value="TreeGrafter"/>
</dbReference>
<dbReference type="InterPro" id="IPR016171">
    <property type="entry name" value="Vanillyl_alc_oxidase_C-sub2"/>
</dbReference>
<dbReference type="OrthoDB" id="439710at2759"/>
<dbReference type="Gene3D" id="3.30.1360.30">
    <property type="entry name" value="GAD-like domain"/>
    <property type="match status" value="1"/>
</dbReference>
<dbReference type="Pfam" id="PF00152">
    <property type="entry name" value="tRNA-synt_2"/>
    <property type="match status" value="1"/>
</dbReference>
<name>A0A6J8DR30_MYTCO</name>
<dbReference type="Pfam" id="PF02913">
    <property type="entry name" value="FAD-oxidase_C"/>
    <property type="match status" value="1"/>
</dbReference>
<dbReference type="PROSITE" id="PS50862">
    <property type="entry name" value="AA_TRNA_LIGASE_II"/>
    <property type="match status" value="1"/>
</dbReference>
<evidence type="ECO:0000256" key="6">
    <source>
        <dbReference type="ARBA" id="ARBA00022840"/>
    </source>
</evidence>
<dbReference type="GO" id="GO:0004815">
    <property type="term" value="F:aspartate-tRNA ligase activity"/>
    <property type="evidence" value="ECO:0007669"/>
    <property type="project" value="UniProtKB-EC"/>
</dbReference>
<dbReference type="Pfam" id="PF01336">
    <property type="entry name" value="tRNA_anti-codon"/>
    <property type="match status" value="1"/>
</dbReference>
<dbReference type="NCBIfam" id="NF001750">
    <property type="entry name" value="PRK00476.1"/>
    <property type="match status" value="1"/>
</dbReference>
<proteinExistence type="inferred from homology"/>
<keyword evidence="4" id="KW-0547">Nucleotide-binding</keyword>
<dbReference type="Gene3D" id="1.10.45.10">
    <property type="entry name" value="Vanillyl-alcohol Oxidase, Chain A, domain 4"/>
    <property type="match status" value="1"/>
</dbReference>
<dbReference type="PANTHER" id="PTHR22594">
    <property type="entry name" value="ASPARTYL/LYSYL-TRNA SYNTHETASE"/>
    <property type="match status" value="1"/>
</dbReference>
<dbReference type="InterPro" id="IPR029351">
    <property type="entry name" value="GAD_dom"/>
</dbReference>
<feature type="domain" description="Aminoacyl-transfer RNA synthetases class-II family profile" evidence="9">
    <location>
        <begin position="206"/>
        <end position="621"/>
    </location>
</feature>
<dbReference type="PANTHER" id="PTHR22594:SF5">
    <property type="entry name" value="ASPARTATE--TRNA LIGASE, MITOCHONDRIAL"/>
    <property type="match status" value="1"/>
</dbReference>
<dbReference type="SUPFAM" id="SSF55681">
    <property type="entry name" value="Class II aaRS and biotin synthetases"/>
    <property type="match status" value="1"/>
</dbReference>
<dbReference type="SUPFAM" id="SSF50249">
    <property type="entry name" value="Nucleic acid-binding proteins"/>
    <property type="match status" value="1"/>
</dbReference>
<gene>
    <name evidence="10" type="ORF">MCOR_43307</name>
</gene>
<keyword evidence="8" id="KW-0030">Aminoacyl-tRNA synthetase</keyword>
<evidence type="ECO:0000256" key="2">
    <source>
        <dbReference type="ARBA" id="ARBA00022598"/>
    </source>
</evidence>
<evidence type="ECO:0000256" key="7">
    <source>
        <dbReference type="ARBA" id="ARBA00022917"/>
    </source>
</evidence>
<dbReference type="HAMAP" id="MF_00044">
    <property type="entry name" value="Asp_tRNA_synth_type1"/>
    <property type="match status" value="1"/>
</dbReference>
<evidence type="ECO:0000256" key="3">
    <source>
        <dbReference type="ARBA" id="ARBA00022630"/>
    </source>
</evidence>
<dbReference type="Gene3D" id="3.30.930.10">
    <property type="entry name" value="Bira Bifunctional Protein, Domain 2"/>
    <property type="match status" value="1"/>
</dbReference>
<evidence type="ECO:0000256" key="8">
    <source>
        <dbReference type="ARBA" id="ARBA00023146"/>
    </source>
</evidence>
<sequence>MFSKSMSVSLIRFGRRLINSKLCKDHLFLVRSIKPRVKSKRISSTASSALNDSIKEVNPVSRAVSYTRRSHLCGELTKENVGQEVTLCGWIQYHRFHGLFLILRDWSGIVQVVLSEKTASELDKDNLALESVMEVKGIVIPRPEGQENMNMKTGEIEIEAREIELLNQCKDRIPIGLGDHLQPSKEPSRMEYRYLDLRNTFMQNNLRTRSTMVMKMREFLCNNHGFVDVETPTLFRRTPGGAKEFVVPTRQKGKFYTLPQSPQQFKQLLMVGGLDRYFQIAKCYRDESSKPDRQPEFTQVDIEMSFSTQREIQDLIEDLLQYSWPEGELTLPFPQMTYNEAMENYGTDKPDTRYDMKLVNLSESFSSSGIHSFENTLKQDTGQIIGLRIPQGTKYFSNREMNDIINSPTMHDQCEVTSIKVNDGNAWKCPFQKYLKDDTKDKVTSQLNVEANDIVALAHGTGHNPHTALGKIRTTVANALKSKGVQVIDENQFDFLWVTDFPLFLPKEEREGLESAHHPFTAPHPDDVELVKSHPELVRRGGSIRIHQENLQRYVLTEVLKEKTDDLEHLLEALSYGCPPHGGIALGVDRLLAVICRTPSIRDVIAFPKAGEGQDLMSKAPASLPNRGITMKCRRHAFRINLAREEILANGGSVSHHHGIGKIRKQFLKQTVGDIGVGTMKAIKNYIDPDNIFGNDNLMIGDLSSKL</sequence>
<dbReference type="AlphaFoldDB" id="A0A6J8DR30"/>
<keyword evidence="3" id="KW-0285">Flavoprotein</keyword>
<dbReference type="PRINTS" id="PR01042">
    <property type="entry name" value="TRNASYNTHASP"/>
</dbReference>